<dbReference type="GO" id="GO:0015074">
    <property type="term" value="P:DNA integration"/>
    <property type="evidence" value="ECO:0007669"/>
    <property type="project" value="InterPro"/>
</dbReference>
<dbReference type="InterPro" id="IPR050900">
    <property type="entry name" value="Transposase_IS3/IS150/IS904"/>
</dbReference>
<dbReference type="InterPro" id="IPR001584">
    <property type="entry name" value="Integrase_cat-core"/>
</dbReference>
<dbReference type="PROSITE" id="PS50994">
    <property type="entry name" value="INTEGRASE"/>
    <property type="match status" value="1"/>
</dbReference>
<name>A0A366GNM0_9GAMM</name>
<dbReference type="AlphaFoldDB" id="A0A366GNM0"/>
<dbReference type="EMBL" id="QNRO01000010">
    <property type="protein sequence ID" value="RBP29103.1"/>
    <property type="molecule type" value="Genomic_DNA"/>
</dbReference>
<dbReference type="Proteomes" id="UP000252995">
    <property type="component" value="Unassembled WGS sequence"/>
</dbReference>
<dbReference type="Pfam" id="PF00665">
    <property type="entry name" value="rve"/>
    <property type="match status" value="1"/>
</dbReference>
<feature type="domain" description="Integrase catalytic" evidence="1">
    <location>
        <begin position="35"/>
        <end position="89"/>
    </location>
</feature>
<dbReference type="PANTHER" id="PTHR46889:SF4">
    <property type="entry name" value="TRANSPOSASE INSO FOR INSERTION SEQUENCE ELEMENT IS911B-RELATED"/>
    <property type="match status" value="1"/>
</dbReference>
<evidence type="ECO:0000313" key="2">
    <source>
        <dbReference type="EMBL" id="RBP29103.1"/>
    </source>
</evidence>
<organism evidence="2 3">
    <name type="scientific">Marinobacter pelagius</name>
    <dbReference type="NCBI Taxonomy" id="379482"/>
    <lineage>
        <taxon>Bacteria</taxon>
        <taxon>Pseudomonadati</taxon>
        <taxon>Pseudomonadota</taxon>
        <taxon>Gammaproteobacteria</taxon>
        <taxon>Pseudomonadales</taxon>
        <taxon>Marinobacteraceae</taxon>
        <taxon>Marinobacter</taxon>
    </lineage>
</organism>
<evidence type="ECO:0000259" key="1">
    <source>
        <dbReference type="PROSITE" id="PS50994"/>
    </source>
</evidence>
<evidence type="ECO:0000313" key="3">
    <source>
        <dbReference type="Proteomes" id="UP000252995"/>
    </source>
</evidence>
<dbReference type="SUPFAM" id="SSF53098">
    <property type="entry name" value="Ribonuclease H-like"/>
    <property type="match status" value="1"/>
</dbReference>
<dbReference type="PANTHER" id="PTHR46889">
    <property type="entry name" value="TRANSPOSASE INSF FOR INSERTION SEQUENCE IS3B-RELATED"/>
    <property type="match status" value="1"/>
</dbReference>
<dbReference type="InterPro" id="IPR012337">
    <property type="entry name" value="RNaseH-like_sf"/>
</dbReference>
<feature type="non-terminal residue" evidence="2">
    <location>
        <position position="89"/>
    </location>
</feature>
<protein>
    <recommendedName>
        <fullName evidence="1">Integrase catalytic domain-containing protein</fullName>
    </recommendedName>
</protein>
<reference evidence="2 3" key="1">
    <citation type="submission" date="2018-06" db="EMBL/GenBank/DDBJ databases">
        <title>Freshwater and sediment microbial communities from various areas in North America, analyzing microbe dynamics in response to fracking.</title>
        <authorList>
            <person name="Lamendella R."/>
        </authorList>
    </citation>
    <scope>NUCLEOTIDE SEQUENCE [LARGE SCALE GENOMIC DNA]</scope>
    <source>
        <strain evidence="2 3">114J</strain>
    </source>
</reference>
<sequence>MQQLGLRSKVRVKRYRSYRGPVGKKAPNLLARDFHTASPNTKWATDVTEFKVQGRKLYLSPVMDLFNGEILAYELSERPVLKMVTGMLQ</sequence>
<gene>
    <name evidence="2" type="ORF">DET50_1101</name>
</gene>
<proteinExistence type="predicted"/>
<accession>A0A366GNM0</accession>
<comment type="caution">
    <text evidence="2">The sequence shown here is derived from an EMBL/GenBank/DDBJ whole genome shotgun (WGS) entry which is preliminary data.</text>
</comment>
<dbReference type="STRING" id="379482.SAMN04487961_0836"/>